<reference evidence="2 3" key="1">
    <citation type="journal article" date="2012" name="Stand. Genomic Sci.">
        <title>Complete genome sequence of the aerobic, heterotroph Marinithermus hydrothermalis type strain (T1(T)) from a deep-sea hydrothermal vent chimney.</title>
        <authorList>
            <person name="Copeland A."/>
            <person name="Gu W."/>
            <person name="Yasawong M."/>
            <person name="Lapidus A."/>
            <person name="Lucas S."/>
            <person name="Deshpande S."/>
            <person name="Pagani I."/>
            <person name="Tapia R."/>
            <person name="Cheng J.F."/>
            <person name="Goodwin L.A."/>
            <person name="Pitluck S."/>
            <person name="Liolios K."/>
            <person name="Ivanova N."/>
            <person name="Mavromatis K."/>
            <person name="Mikhailova N."/>
            <person name="Pati A."/>
            <person name="Chen A."/>
            <person name="Palaniappan K."/>
            <person name="Land M."/>
            <person name="Pan C."/>
            <person name="Brambilla E.M."/>
            <person name="Rohde M."/>
            <person name="Tindall B.J."/>
            <person name="Sikorski J."/>
            <person name="Goker M."/>
            <person name="Detter J.C."/>
            <person name="Bristow J."/>
            <person name="Eisen J.A."/>
            <person name="Markowitz V."/>
            <person name="Hugenholtz P."/>
            <person name="Kyrpides N.C."/>
            <person name="Klenk H.P."/>
            <person name="Woyke T."/>
        </authorList>
    </citation>
    <scope>NUCLEOTIDE SEQUENCE [LARGE SCALE GENOMIC DNA]</scope>
    <source>
        <strain evidence="3">DSM 14884 / JCM 11576 / T1</strain>
    </source>
</reference>
<feature type="transmembrane region" description="Helical" evidence="1">
    <location>
        <begin position="12"/>
        <end position="32"/>
    </location>
</feature>
<dbReference type="RefSeq" id="WP_013703286.1">
    <property type="nucleotide sequence ID" value="NC_015387.1"/>
</dbReference>
<sequence length="97" mass="11524">MQREKRMRSVGAQLRWVVLALLGVLLIVLLYMNFRVIPPDVYERTRTYGINFHPLAVYWFFGWRLTTTGWVLVFGFLVGFLVGYWGAWRRARRGQGR</sequence>
<keyword evidence="1" id="KW-1133">Transmembrane helix</keyword>
<protein>
    <submittedName>
        <fullName evidence="2">Uncharacterized protein</fullName>
    </submittedName>
</protein>
<organism evidence="2 3">
    <name type="scientific">Marinithermus hydrothermalis (strain DSM 14884 / JCM 11576 / T1)</name>
    <dbReference type="NCBI Taxonomy" id="869210"/>
    <lineage>
        <taxon>Bacteria</taxon>
        <taxon>Thermotogati</taxon>
        <taxon>Deinococcota</taxon>
        <taxon>Deinococci</taxon>
        <taxon>Thermales</taxon>
        <taxon>Thermaceae</taxon>
        <taxon>Marinithermus</taxon>
    </lineage>
</organism>
<gene>
    <name evidence="2" type="ordered locus">Marky_0481</name>
</gene>
<evidence type="ECO:0000256" key="1">
    <source>
        <dbReference type="SAM" id="Phobius"/>
    </source>
</evidence>
<dbReference type="KEGG" id="mhd:Marky_0481"/>
<keyword evidence="1" id="KW-0472">Membrane</keyword>
<dbReference type="Proteomes" id="UP000007030">
    <property type="component" value="Chromosome"/>
</dbReference>
<name>F2NLX6_MARHT</name>
<evidence type="ECO:0000313" key="3">
    <source>
        <dbReference type="Proteomes" id="UP000007030"/>
    </source>
</evidence>
<dbReference type="STRING" id="869210.Marky_0481"/>
<dbReference type="AlphaFoldDB" id="F2NLX6"/>
<dbReference type="HOGENOM" id="CLU_2343396_0_0_0"/>
<feature type="transmembrane region" description="Helical" evidence="1">
    <location>
        <begin position="69"/>
        <end position="88"/>
    </location>
</feature>
<evidence type="ECO:0000313" key="2">
    <source>
        <dbReference type="EMBL" id="AEB11233.1"/>
    </source>
</evidence>
<dbReference type="EMBL" id="CP002630">
    <property type="protein sequence ID" value="AEB11233.1"/>
    <property type="molecule type" value="Genomic_DNA"/>
</dbReference>
<accession>F2NLX6</accession>
<keyword evidence="1" id="KW-0812">Transmembrane</keyword>
<keyword evidence="3" id="KW-1185">Reference proteome</keyword>
<proteinExistence type="predicted"/>